<dbReference type="AlphaFoldDB" id="A0AAV9WPH2"/>
<dbReference type="EMBL" id="JAVHJL010000001">
    <property type="protein sequence ID" value="KAK6512174.1"/>
    <property type="molecule type" value="Genomic_DNA"/>
</dbReference>
<accession>A0AAV9WPH2</accession>
<dbReference type="Proteomes" id="UP001370758">
    <property type="component" value="Unassembled WGS sequence"/>
</dbReference>
<comment type="caution">
    <text evidence="1">The sequence shown here is derived from an EMBL/GenBank/DDBJ whole genome shotgun (WGS) entry which is preliminary data.</text>
</comment>
<name>A0AAV9WPH2_9PEZI</name>
<gene>
    <name evidence="1" type="ORF">TWF481_001065</name>
</gene>
<evidence type="ECO:0000313" key="2">
    <source>
        <dbReference type="Proteomes" id="UP001370758"/>
    </source>
</evidence>
<reference evidence="1 2" key="1">
    <citation type="submission" date="2023-08" db="EMBL/GenBank/DDBJ databases">
        <authorList>
            <person name="Palmer J.M."/>
        </authorList>
    </citation>
    <scope>NUCLEOTIDE SEQUENCE [LARGE SCALE GENOMIC DNA]</scope>
    <source>
        <strain evidence="1 2">TWF481</strain>
    </source>
</reference>
<proteinExistence type="predicted"/>
<organism evidence="1 2">
    <name type="scientific">Arthrobotrys musiformis</name>
    <dbReference type="NCBI Taxonomy" id="47236"/>
    <lineage>
        <taxon>Eukaryota</taxon>
        <taxon>Fungi</taxon>
        <taxon>Dikarya</taxon>
        <taxon>Ascomycota</taxon>
        <taxon>Pezizomycotina</taxon>
        <taxon>Orbiliomycetes</taxon>
        <taxon>Orbiliales</taxon>
        <taxon>Orbiliaceae</taxon>
        <taxon>Arthrobotrys</taxon>
    </lineage>
</organism>
<sequence>MEMAGELRPCLQLKMANMKIQSKRHRMMLLVSYLCLSAQQTVQDEARKVWVSLDLLGLKVPCPSGDEMDVCSIYPTLVDQTSDTPGKFVCFGCAPWFNILGLTWEARGKKAFRQRRESKTPTSMQAVRGAVSLFFSN</sequence>
<protein>
    <submittedName>
        <fullName evidence="1">Uncharacterized protein</fullName>
    </submittedName>
</protein>
<keyword evidence="2" id="KW-1185">Reference proteome</keyword>
<evidence type="ECO:0000313" key="1">
    <source>
        <dbReference type="EMBL" id="KAK6512174.1"/>
    </source>
</evidence>